<dbReference type="AlphaFoldDB" id="A0A845Q9S5"/>
<dbReference type="Proteomes" id="UP000470384">
    <property type="component" value="Unassembled WGS sequence"/>
</dbReference>
<sequence length="474" mass="52586">MSESSLVEQLQLALSQLSDAEADKLTRALERDRLSGGKLPHDLILAALRPRLQARDMASKKRGGAPTPVRHLCWPFEELLVNRRGGKKHRGRVARTSIMPVWQWLSEDLIPDALAKISQLIVEHTLAKDEEALANAVDVLHATCAVAIREKLEELRPDSKPRRAVAEKLGGEEVLQDAAEMGLLLNAAPHLRTFKEGLPKHIPDLTSELANRVRDLFEILAHNQPDAAPYAAVIAMRHLEKPWQMFRIVKGVAHTNTDVLISRTDISIVGELLLCDMEDAVDCLETVDPAQDPDTTLDQLRQFTRISRGVTEEIGVRRDGAWATRLMSARGAVSEIIRERMDKAPTHIYKALPLRSTGRFGRSGPKRPNLSRELEPGLVANAVNTVRFLEGARRFAEAGSFVGALNAAIADVDKYLEDYERTIIDELRTEDAAIRERGKAYLEAVVSVVDVFRNAEEAALLRKRGLLAVESAIA</sequence>
<dbReference type="RefSeq" id="WP_160587379.1">
    <property type="nucleotide sequence ID" value="NZ_BMHN01000001.1"/>
</dbReference>
<accession>A0A845Q9S5</accession>
<comment type="caution">
    <text evidence="1">The sequence shown here is derived from an EMBL/GenBank/DDBJ whole genome shotgun (WGS) entry which is preliminary data.</text>
</comment>
<reference evidence="1 2" key="1">
    <citation type="journal article" date="2016" name="Int. J. Syst. Evol. Microbiol.">
        <title>Pyruvatibacter mobilis gen. nov., sp. nov., a marine bacterium from the culture broth of Picochlorum sp. 122.</title>
        <authorList>
            <person name="Wang G."/>
            <person name="Tang M."/>
            <person name="Wu H."/>
            <person name="Dai S."/>
            <person name="Li T."/>
            <person name="Chen C."/>
            <person name="He H."/>
            <person name="Fan J."/>
            <person name="Xiang W."/>
            <person name="Li X."/>
        </authorList>
    </citation>
    <scope>NUCLEOTIDE SEQUENCE [LARGE SCALE GENOMIC DNA]</scope>
    <source>
        <strain evidence="1 2">GYP-11</strain>
    </source>
</reference>
<dbReference type="EMBL" id="WXYQ01000005">
    <property type="protein sequence ID" value="NBG95385.1"/>
    <property type="molecule type" value="Genomic_DNA"/>
</dbReference>
<keyword evidence="2" id="KW-1185">Reference proteome</keyword>
<organism evidence="1 2">
    <name type="scientific">Pyruvatibacter mobilis</name>
    <dbReference type="NCBI Taxonomy" id="1712261"/>
    <lineage>
        <taxon>Bacteria</taxon>
        <taxon>Pseudomonadati</taxon>
        <taxon>Pseudomonadota</taxon>
        <taxon>Alphaproteobacteria</taxon>
        <taxon>Hyphomicrobiales</taxon>
        <taxon>Parvibaculaceae</taxon>
        <taxon>Pyruvatibacter</taxon>
    </lineage>
</organism>
<name>A0A845Q9S5_9HYPH</name>
<evidence type="ECO:0000313" key="2">
    <source>
        <dbReference type="Proteomes" id="UP000470384"/>
    </source>
</evidence>
<protein>
    <submittedName>
        <fullName evidence="1">Uncharacterized protein</fullName>
    </submittedName>
</protein>
<dbReference type="OrthoDB" id="8433260at2"/>
<evidence type="ECO:0000313" key="1">
    <source>
        <dbReference type="EMBL" id="NBG95385.1"/>
    </source>
</evidence>
<proteinExistence type="predicted"/>
<gene>
    <name evidence="1" type="ORF">GTQ45_06530</name>
</gene>
<dbReference type="GeneID" id="300655151"/>